<evidence type="ECO:0000256" key="1">
    <source>
        <dbReference type="SAM" id="MobiDB-lite"/>
    </source>
</evidence>
<feature type="domain" description="FAR1" evidence="3">
    <location>
        <begin position="115"/>
        <end position="228"/>
    </location>
</feature>
<proteinExistence type="predicted"/>
<evidence type="ECO:0008006" key="7">
    <source>
        <dbReference type="Google" id="ProtNLM"/>
    </source>
</evidence>
<feature type="region of interest" description="Disordered" evidence="1">
    <location>
        <begin position="158"/>
        <end position="186"/>
    </location>
</feature>
<feature type="region of interest" description="Disordered" evidence="1">
    <location>
        <begin position="39"/>
        <end position="66"/>
    </location>
</feature>
<evidence type="ECO:0000259" key="4">
    <source>
        <dbReference type="Pfam" id="PF10551"/>
    </source>
</evidence>
<keyword evidence="2" id="KW-0812">Transmembrane</keyword>
<feature type="compositionally biased region" description="Basic and acidic residues" evidence="1">
    <location>
        <begin position="42"/>
        <end position="62"/>
    </location>
</feature>
<evidence type="ECO:0000313" key="6">
    <source>
        <dbReference type="Proteomes" id="UP001457282"/>
    </source>
</evidence>
<dbReference type="InterPro" id="IPR004330">
    <property type="entry name" value="FAR1_DNA_bnd_dom"/>
</dbReference>
<dbReference type="PANTHER" id="PTHR47718:SF15">
    <property type="entry name" value="PROTEIN FAR1-RELATED SEQUENCE 5-LIKE"/>
    <property type="match status" value="1"/>
</dbReference>
<keyword evidence="6" id="KW-1185">Reference proteome</keyword>
<dbReference type="Pfam" id="PF03101">
    <property type="entry name" value="FAR1"/>
    <property type="match status" value="1"/>
</dbReference>
<evidence type="ECO:0000256" key="2">
    <source>
        <dbReference type="SAM" id="Phobius"/>
    </source>
</evidence>
<keyword evidence="2" id="KW-1133">Transmembrane helix</keyword>
<dbReference type="InterPro" id="IPR018289">
    <property type="entry name" value="MULE_transposase_dom"/>
</dbReference>
<comment type="caution">
    <text evidence="5">The sequence shown here is derived from an EMBL/GenBank/DDBJ whole genome shotgun (WGS) entry which is preliminary data.</text>
</comment>
<dbReference type="EMBL" id="JBEDUW010000002">
    <property type="protein sequence ID" value="KAK9943194.1"/>
    <property type="molecule type" value="Genomic_DNA"/>
</dbReference>
<evidence type="ECO:0000259" key="3">
    <source>
        <dbReference type="Pfam" id="PF03101"/>
    </source>
</evidence>
<accession>A0AAW1Y2S4</accession>
<keyword evidence="2" id="KW-0472">Membrane</keyword>
<gene>
    <name evidence="5" type="ORF">M0R45_008811</name>
</gene>
<dbReference type="Pfam" id="PF10551">
    <property type="entry name" value="MULE"/>
    <property type="match status" value="1"/>
</dbReference>
<evidence type="ECO:0000313" key="5">
    <source>
        <dbReference type="EMBL" id="KAK9943194.1"/>
    </source>
</evidence>
<name>A0AAW1Y2S4_RUBAR</name>
<organism evidence="5 6">
    <name type="scientific">Rubus argutus</name>
    <name type="common">Southern blackberry</name>
    <dbReference type="NCBI Taxonomy" id="59490"/>
    <lineage>
        <taxon>Eukaryota</taxon>
        <taxon>Viridiplantae</taxon>
        <taxon>Streptophyta</taxon>
        <taxon>Embryophyta</taxon>
        <taxon>Tracheophyta</taxon>
        <taxon>Spermatophyta</taxon>
        <taxon>Magnoliopsida</taxon>
        <taxon>eudicotyledons</taxon>
        <taxon>Gunneridae</taxon>
        <taxon>Pentapetalae</taxon>
        <taxon>rosids</taxon>
        <taxon>fabids</taxon>
        <taxon>Rosales</taxon>
        <taxon>Rosaceae</taxon>
        <taxon>Rosoideae</taxon>
        <taxon>Rosoideae incertae sedis</taxon>
        <taxon>Rubus</taxon>
    </lineage>
</organism>
<feature type="transmembrane region" description="Helical" evidence="2">
    <location>
        <begin position="520"/>
        <end position="539"/>
    </location>
</feature>
<dbReference type="Proteomes" id="UP001457282">
    <property type="component" value="Unassembled WGS sequence"/>
</dbReference>
<protein>
    <recommendedName>
        <fullName evidence="7">Protein FAR1-RELATED SEQUENCE</fullName>
    </recommendedName>
</protein>
<dbReference type="PANTHER" id="PTHR47718">
    <property type="entry name" value="OS01G0519700 PROTEIN"/>
    <property type="match status" value="1"/>
</dbReference>
<reference evidence="5 6" key="1">
    <citation type="journal article" date="2023" name="G3 (Bethesda)">
        <title>A chromosome-length genome assembly and annotation of blackberry (Rubus argutus, cv. 'Hillquist').</title>
        <authorList>
            <person name="Bruna T."/>
            <person name="Aryal R."/>
            <person name="Dudchenko O."/>
            <person name="Sargent D.J."/>
            <person name="Mead D."/>
            <person name="Buti M."/>
            <person name="Cavallini A."/>
            <person name="Hytonen T."/>
            <person name="Andres J."/>
            <person name="Pham M."/>
            <person name="Weisz D."/>
            <person name="Mascagni F."/>
            <person name="Usai G."/>
            <person name="Natali L."/>
            <person name="Bassil N."/>
            <person name="Fernandez G.E."/>
            <person name="Lomsadze A."/>
            <person name="Armour M."/>
            <person name="Olukolu B."/>
            <person name="Poorten T."/>
            <person name="Britton C."/>
            <person name="Davik J."/>
            <person name="Ashrafi H."/>
            <person name="Aiden E.L."/>
            <person name="Borodovsky M."/>
            <person name="Worthington M."/>
        </authorList>
    </citation>
    <scope>NUCLEOTIDE SEQUENCE [LARGE SCALE GENOMIC DNA]</scope>
    <source>
        <strain evidence="5">PI 553951</strain>
    </source>
</reference>
<sequence>MDTDECGLRFSDSAYYCSFSSDEDDLEDYASAGVFDNECEDTSTRDCTDSRTRQPVDRESVDKNGTPMQYDQYREAAESDVSGGYVRFNGKNIKKLEMKDLQNVNFATVDEAEKLYTYYSHVVGFSTRRYKLDRDRDGVVIRRGWACSKQGLAPQIKERNTNKGGKQMGSETKNNKKMNRKQQQKYVAPRGTRYTRVCCPAAFRVIYSKERGVYHVSKFVAEHNHELALPEEVQFLRSHRLVKDHDIAQVQSLRGAQVHTSRAYEFLVDQAGGYQFVGFCMKDLYNKLGNRHRPKRLDGDAQSVVTWMNLKGMEEEDFYGRFSADEDGRLANLFWRDSRSLADYNAFGDVLIVDSTYKTNLYGKPLAVFVGCNNHRATVVFGFALMSDEKEEMYAWVFEHFLIAMKQKCPQAVLTDGDEAIRNVLQSLMPKARHRLCSWHIGRNIGQNVKESDVQQSLGKLIFASLTTEEWEEAWDYIVASNGLENNLGVKSLYNKRERWAEAFFRGKFFGGDRSTKCDVFNVFFPFFGCVLFCNFAILA</sequence>
<feature type="domain" description="MULE transposase" evidence="4">
    <location>
        <begin position="350"/>
        <end position="443"/>
    </location>
</feature>
<dbReference type="AlphaFoldDB" id="A0AAW1Y2S4"/>